<feature type="compositionally biased region" description="Polar residues" evidence="1">
    <location>
        <begin position="18"/>
        <end position="37"/>
    </location>
</feature>
<reference evidence="2" key="2">
    <citation type="journal article" date="2015" name="Data Brief">
        <title>Shoot transcriptome of the giant reed, Arundo donax.</title>
        <authorList>
            <person name="Barrero R.A."/>
            <person name="Guerrero F.D."/>
            <person name="Moolhuijzen P."/>
            <person name="Goolsby J.A."/>
            <person name="Tidwell J."/>
            <person name="Bellgard S.E."/>
            <person name="Bellgard M.I."/>
        </authorList>
    </citation>
    <scope>NUCLEOTIDE SEQUENCE</scope>
    <source>
        <tissue evidence="2">Shoot tissue taken approximately 20 cm above the soil surface</tissue>
    </source>
</reference>
<protein>
    <submittedName>
        <fullName evidence="2">Uncharacterized protein</fullName>
    </submittedName>
</protein>
<reference evidence="2" key="1">
    <citation type="submission" date="2014-09" db="EMBL/GenBank/DDBJ databases">
        <authorList>
            <person name="Magalhaes I.L.F."/>
            <person name="Oliveira U."/>
            <person name="Santos F.R."/>
            <person name="Vidigal T.H.D.A."/>
            <person name="Brescovit A.D."/>
            <person name="Santos A.J."/>
        </authorList>
    </citation>
    <scope>NUCLEOTIDE SEQUENCE</scope>
    <source>
        <tissue evidence="2">Shoot tissue taken approximately 20 cm above the soil surface</tissue>
    </source>
</reference>
<feature type="region of interest" description="Disordered" evidence="1">
    <location>
        <begin position="1"/>
        <end position="37"/>
    </location>
</feature>
<proteinExistence type="predicted"/>
<name>A0A0A9H2A4_ARUDO</name>
<accession>A0A0A9H2A4</accession>
<evidence type="ECO:0000313" key="2">
    <source>
        <dbReference type="EMBL" id="JAE30897.1"/>
    </source>
</evidence>
<evidence type="ECO:0000256" key="1">
    <source>
        <dbReference type="SAM" id="MobiDB-lite"/>
    </source>
</evidence>
<dbReference type="AlphaFoldDB" id="A0A0A9H2A4"/>
<dbReference type="EMBL" id="GBRH01166999">
    <property type="protein sequence ID" value="JAE30897.1"/>
    <property type="molecule type" value="Transcribed_RNA"/>
</dbReference>
<sequence length="37" mass="4099">MGRRTLKSNPPFAKSVNPKANQINPIQSSNRSLDTTE</sequence>
<organism evidence="2">
    <name type="scientific">Arundo donax</name>
    <name type="common">Giant reed</name>
    <name type="synonym">Donax arundinaceus</name>
    <dbReference type="NCBI Taxonomy" id="35708"/>
    <lineage>
        <taxon>Eukaryota</taxon>
        <taxon>Viridiplantae</taxon>
        <taxon>Streptophyta</taxon>
        <taxon>Embryophyta</taxon>
        <taxon>Tracheophyta</taxon>
        <taxon>Spermatophyta</taxon>
        <taxon>Magnoliopsida</taxon>
        <taxon>Liliopsida</taxon>
        <taxon>Poales</taxon>
        <taxon>Poaceae</taxon>
        <taxon>PACMAD clade</taxon>
        <taxon>Arundinoideae</taxon>
        <taxon>Arundineae</taxon>
        <taxon>Arundo</taxon>
    </lineage>
</organism>